<reference evidence="1" key="2">
    <citation type="submission" date="2024-03" db="EMBL/GenBank/DDBJ databases">
        <authorList>
            <person name="Bromfield E.S.P."/>
            <person name="Cloutier S."/>
        </authorList>
    </citation>
    <scope>NUCLEOTIDE SEQUENCE</scope>
    <source>
        <strain evidence="1">5S5</strain>
    </source>
</reference>
<dbReference type="Proteomes" id="UP001432046">
    <property type="component" value="Chromosome"/>
</dbReference>
<accession>A0ABZ2P958</accession>
<organism evidence="1 2">
    <name type="scientific">Bradyrhizobium septentrionale</name>
    <dbReference type="NCBI Taxonomy" id="1404411"/>
    <lineage>
        <taxon>Bacteria</taxon>
        <taxon>Pseudomonadati</taxon>
        <taxon>Pseudomonadota</taxon>
        <taxon>Alphaproteobacteria</taxon>
        <taxon>Hyphomicrobiales</taxon>
        <taxon>Nitrobacteraceae</taxon>
        <taxon>Bradyrhizobium</taxon>
    </lineage>
</organism>
<reference evidence="1" key="1">
    <citation type="journal article" date="2021" name="Int. J. Syst. Evol. Microbiol.">
        <title>Bradyrhizobium septentrionale sp. nov. (sv. septentrionale) and Bradyrhizobium quebecense sp. nov. (sv. septentrionale) associated with legumes native to Canada possess rearranged symbiosis genes and numerous insertion sequences.</title>
        <authorList>
            <person name="Bromfield E.S.P."/>
            <person name="Cloutier S."/>
        </authorList>
    </citation>
    <scope>NUCLEOTIDE SEQUENCE</scope>
    <source>
        <strain evidence="1">5S5</strain>
    </source>
</reference>
<evidence type="ECO:0000313" key="2">
    <source>
        <dbReference type="Proteomes" id="UP001432046"/>
    </source>
</evidence>
<protein>
    <submittedName>
        <fullName evidence="1">Uncharacterized protein</fullName>
    </submittedName>
</protein>
<evidence type="ECO:0000313" key="1">
    <source>
        <dbReference type="EMBL" id="WXC83775.1"/>
    </source>
</evidence>
<keyword evidence="2" id="KW-1185">Reference proteome</keyword>
<sequence length="59" mass="6880">MTKKRKRQQQDGNAMIDDLLTDCEMREANGQLFREVLARARREPVQSRSLVLAEHPTLQ</sequence>
<gene>
    <name evidence="1" type="ORF">WDK88_20450</name>
</gene>
<dbReference type="RefSeq" id="WP_338689296.1">
    <property type="nucleotide sequence ID" value="NZ_CP147711.1"/>
</dbReference>
<dbReference type="EMBL" id="CP147711">
    <property type="protein sequence ID" value="WXC83775.1"/>
    <property type="molecule type" value="Genomic_DNA"/>
</dbReference>
<proteinExistence type="predicted"/>
<name>A0ABZ2P958_9BRAD</name>